<protein>
    <submittedName>
        <fullName evidence="2">Uncharacterized protein</fullName>
    </submittedName>
</protein>
<gene>
    <name evidence="2" type="ORF">ACI2L5_34365</name>
</gene>
<evidence type="ECO:0000313" key="2">
    <source>
        <dbReference type="EMBL" id="MFK4269984.1"/>
    </source>
</evidence>
<reference evidence="2 3" key="1">
    <citation type="submission" date="2024-11" db="EMBL/GenBank/DDBJ databases">
        <title>The Natural Products Discovery Center: Release of the First 8490 Sequenced Strains for Exploring Actinobacteria Biosynthetic Diversity.</title>
        <authorList>
            <person name="Kalkreuter E."/>
            <person name="Kautsar S.A."/>
            <person name="Yang D."/>
            <person name="Bader C.D."/>
            <person name="Teijaro C.N."/>
            <person name="Fluegel L."/>
            <person name="Davis C.M."/>
            <person name="Simpson J.R."/>
            <person name="Lauterbach L."/>
            <person name="Steele A.D."/>
            <person name="Gui C."/>
            <person name="Meng S."/>
            <person name="Li G."/>
            <person name="Viehrig K."/>
            <person name="Ye F."/>
            <person name="Su P."/>
            <person name="Kiefer A.F."/>
            <person name="Nichols A."/>
            <person name="Cepeda A.J."/>
            <person name="Yan W."/>
            <person name="Fan B."/>
            <person name="Jiang Y."/>
            <person name="Adhikari A."/>
            <person name="Zheng C.-J."/>
            <person name="Schuster L."/>
            <person name="Cowan T.M."/>
            <person name="Smanski M.J."/>
            <person name="Chevrette M.G."/>
            <person name="De Carvalho L.P.S."/>
            <person name="Shen B."/>
        </authorList>
    </citation>
    <scope>NUCLEOTIDE SEQUENCE [LARGE SCALE GENOMIC DNA]</scope>
    <source>
        <strain evidence="2 3">NPDC020863</strain>
    </source>
</reference>
<evidence type="ECO:0000256" key="1">
    <source>
        <dbReference type="SAM" id="MobiDB-lite"/>
    </source>
</evidence>
<dbReference type="RefSeq" id="WP_358634807.1">
    <property type="nucleotide sequence ID" value="NZ_JBFACG010000002.1"/>
</dbReference>
<organism evidence="2 3">
    <name type="scientific">Streptomyces milbemycinicus</name>
    <dbReference type="NCBI Taxonomy" id="476552"/>
    <lineage>
        <taxon>Bacteria</taxon>
        <taxon>Bacillati</taxon>
        <taxon>Actinomycetota</taxon>
        <taxon>Actinomycetes</taxon>
        <taxon>Kitasatosporales</taxon>
        <taxon>Streptomycetaceae</taxon>
        <taxon>Streptomyces</taxon>
    </lineage>
</organism>
<keyword evidence="3" id="KW-1185">Reference proteome</keyword>
<feature type="region of interest" description="Disordered" evidence="1">
    <location>
        <begin position="37"/>
        <end position="56"/>
    </location>
</feature>
<feature type="compositionally biased region" description="Polar residues" evidence="1">
    <location>
        <begin position="47"/>
        <end position="56"/>
    </location>
</feature>
<comment type="caution">
    <text evidence="2">The sequence shown here is derived from an EMBL/GenBank/DDBJ whole genome shotgun (WGS) entry which is preliminary data.</text>
</comment>
<sequence length="56" mass="6203">MTLQNHATKKTSPDGFHLHITVGVTNFQATDTLTTTADGHTYHPTRQRNLTSTYAC</sequence>
<name>A0ABW8LVN7_9ACTN</name>
<proteinExistence type="predicted"/>
<dbReference type="EMBL" id="JBJDQH010000012">
    <property type="protein sequence ID" value="MFK4269984.1"/>
    <property type="molecule type" value="Genomic_DNA"/>
</dbReference>
<accession>A0ABW8LVN7</accession>
<evidence type="ECO:0000313" key="3">
    <source>
        <dbReference type="Proteomes" id="UP001620295"/>
    </source>
</evidence>
<dbReference type="Proteomes" id="UP001620295">
    <property type="component" value="Unassembled WGS sequence"/>
</dbReference>